<dbReference type="GO" id="GO:0008270">
    <property type="term" value="F:zinc ion binding"/>
    <property type="evidence" value="ECO:0007669"/>
    <property type="project" value="UniProtKB-KW"/>
</dbReference>
<feature type="compositionally biased region" description="Polar residues" evidence="2">
    <location>
        <begin position="275"/>
        <end position="289"/>
    </location>
</feature>
<feature type="domain" description="CCHC-type" evidence="3">
    <location>
        <begin position="233"/>
        <end position="246"/>
    </location>
</feature>
<proteinExistence type="predicted"/>
<dbReference type="EMBL" id="JAZDWU010000001">
    <property type="protein sequence ID" value="KAL0015301.1"/>
    <property type="molecule type" value="Genomic_DNA"/>
</dbReference>
<organism evidence="4 5">
    <name type="scientific">Lithocarpus litseifolius</name>
    <dbReference type="NCBI Taxonomy" id="425828"/>
    <lineage>
        <taxon>Eukaryota</taxon>
        <taxon>Viridiplantae</taxon>
        <taxon>Streptophyta</taxon>
        <taxon>Embryophyta</taxon>
        <taxon>Tracheophyta</taxon>
        <taxon>Spermatophyta</taxon>
        <taxon>Magnoliopsida</taxon>
        <taxon>eudicotyledons</taxon>
        <taxon>Gunneridae</taxon>
        <taxon>Pentapetalae</taxon>
        <taxon>rosids</taxon>
        <taxon>fabids</taxon>
        <taxon>Fagales</taxon>
        <taxon>Fagaceae</taxon>
        <taxon>Lithocarpus</taxon>
    </lineage>
</organism>
<accession>A0AAW2E2E0</accession>
<evidence type="ECO:0000256" key="2">
    <source>
        <dbReference type="SAM" id="MobiDB-lite"/>
    </source>
</evidence>
<dbReference type="GO" id="GO:0003676">
    <property type="term" value="F:nucleic acid binding"/>
    <property type="evidence" value="ECO:0007669"/>
    <property type="project" value="InterPro"/>
</dbReference>
<dbReference type="AlphaFoldDB" id="A0AAW2E2E0"/>
<protein>
    <recommendedName>
        <fullName evidence="3">CCHC-type domain-containing protein</fullName>
    </recommendedName>
</protein>
<dbReference type="Pfam" id="PF14111">
    <property type="entry name" value="DUF4283"/>
    <property type="match status" value="1"/>
</dbReference>
<dbReference type="PANTHER" id="PTHR31286">
    <property type="entry name" value="GLYCINE-RICH CELL WALL STRUCTURAL PROTEIN 1.8-LIKE"/>
    <property type="match status" value="1"/>
</dbReference>
<evidence type="ECO:0000259" key="3">
    <source>
        <dbReference type="PROSITE" id="PS50158"/>
    </source>
</evidence>
<dbReference type="PANTHER" id="PTHR31286:SF99">
    <property type="entry name" value="DUF4283 DOMAIN-CONTAINING PROTEIN"/>
    <property type="match status" value="1"/>
</dbReference>
<dbReference type="InterPro" id="IPR001878">
    <property type="entry name" value="Znf_CCHC"/>
</dbReference>
<dbReference type="PROSITE" id="PS50158">
    <property type="entry name" value="ZF_CCHC"/>
    <property type="match status" value="1"/>
</dbReference>
<feature type="compositionally biased region" description="Low complexity" evidence="2">
    <location>
        <begin position="254"/>
        <end position="268"/>
    </location>
</feature>
<name>A0AAW2E2E0_9ROSI</name>
<feature type="region of interest" description="Disordered" evidence="2">
    <location>
        <begin position="1"/>
        <end position="36"/>
    </location>
</feature>
<comment type="caution">
    <text evidence="4">The sequence shown here is derived from an EMBL/GenBank/DDBJ whole genome shotgun (WGS) entry which is preliminary data.</text>
</comment>
<feature type="region of interest" description="Disordered" evidence="2">
    <location>
        <begin position="253"/>
        <end position="307"/>
    </location>
</feature>
<dbReference type="Proteomes" id="UP001459277">
    <property type="component" value="Unassembled WGS sequence"/>
</dbReference>
<gene>
    <name evidence="4" type="ORF">SO802_002370</name>
</gene>
<keyword evidence="5" id="KW-1185">Reference proteome</keyword>
<dbReference type="InterPro" id="IPR025558">
    <property type="entry name" value="DUF4283"/>
</dbReference>
<dbReference type="InterPro" id="IPR040256">
    <property type="entry name" value="At4g02000-like"/>
</dbReference>
<evidence type="ECO:0000313" key="5">
    <source>
        <dbReference type="Proteomes" id="UP001459277"/>
    </source>
</evidence>
<evidence type="ECO:0000313" key="4">
    <source>
        <dbReference type="EMBL" id="KAL0015301.1"/>
    </source>
</evidence>
<reference evidence="4 5" key="1">
    <citation type="submission" date="2024-01" db="EMBL/GenBank/DDBJ databases">
        <title>A telomere-to-telomere, gap-free genome of sweet tea (Lithocarpus litseifolius).</title>
        <authorList>
            <person name="Zhou J."/>
        </authorList>
    </citation>
    <scope>NUCLEOTIDE SEQUENCE [LARGE SCALE GENOMIC DNA]</scope>
    <source>
        <strain evidence="4">Zhou-2022a</strain>
        <tissue evidence="4">Leaf</tissue>
    </source>
</reference>
<sequence>MSSQASRSREEEDTLQRSTKKIKDGHTPDPSTSNPLAHLNVSYKGKLIGQLPGAYETAFNLHDHMQEDADSDVDEEDLCAGYQYLSQRVRELWKPTGNMDLVDLGYDYFLARFWTKEDLDNVLKGGPWFIGQHFLAIKPWEPEFSASAADPSQVAVWIRLPGLPIEFYELEVLKKIGSAIGPVLRIDSHTAANARGRYARMCVQVRIDKPLITTVLIGKFTQKVMYEGLQSLCFACGRVGHKKESCQYTIKPLSSAQTTQTPTQTTPSPNDPVDNGSSKQEPSGSTPPKNSDPPESFGPWLLVSRKK</sequence>
<keyword evidence="1" id="KW-0862">Zinc</keyword>
<keyword evidence="1" id="KW-0479">Metal-binding</keyword>
<keyword evidence="1" id="KW-0863">Zinc-finger</keyword>
<evidence type="ECO:0000256" key="1">
    <source>
        <dbReference type="PROSITE-ProRule" id="PRU00047"/>
    </source>
</evidence>